<evidence type="ECO:0000256" key="4">
    <source>
        <dbReference type="ARBA" id="ARBA00022490"/>
    </source>
</evidence>
<evidence type="ECO:0000256" key="9">
    <source>
        <dbReference type="ARBA" id="ARBA00022884"/>
    </source>
</evidence>
<dbReference type="InterPro" id="IPR041872">
    <property type="entry name" value="Anticodon_Met"/>
</dbReference>
<protein>
    <recommendedName>
        <fullName evidence="13">Methionine--tRNA ligase</fullName>
        <ecNumber evidence="13">6.1.1.10</ecNumber>
    </recommendedName>
    <alternativeName>
        <fullName evidence="13">Methionyl-tRNA synthetase</fullName>
        <shortName evidence="13">MetRS</shortName>
    </alternativeName>
</protein>
<dbReference type="InterPro" id="IPR014758">
    <property type="entry name" value="Met-tRNA_synth"/>
</dbReference>
<dbReference type="GO" id="GO:0004825">
    <property type="term" value="F:methionine-tRNA ligase activity"/>
    <property type="evidence" value="ECO:0007669"/>
    <property type="project" value="UniProtKB-EC"/>
</dbReference>
<organism evidence="15 16">
    <name type="scientific">Megasphaera hominis</name>
    <dbReference type="NCBI Taxonomy" id="159836"/>
    <lineage>
        <taxon>Bacteria</taxon>
        <taxon>Bacillati</taxon>
        <taxon>Bacillota</taxon>
        <taxon>Negativicutes</taxon>
        <taxon>Veillonellales</taxon>
        <taxon>Veillonellaceae</taxon>
        <taxon>Megasphaera</taxon>
    </lineage>
</organism>
<dbReference type="Gene3D" id="2.170.220.10">
    <property type="match status" value="1"/>
</dbReference>
<comment type="caution">
    <text evidence="15">The sequence shown here is derived from an EMBL/GenBank/DDBJ whole genome shotgun (WGS) entry which is preliminary data.</text>
</comment>
<dbReference type="Gene3D" id="3.40.50.620">
    <property type="entry name" value="HUPs"/>
    <property type="match status" value="1"/>
</dbReference>
<comment type="catalytic activity">
    <reaction evidence="12 13">
        <text>tRNA(Met) + L-methionine + ATP = L-methionyl-tRNA(Met) + AMP + diphosphate</text>
        <dbReference type="Rhea" id="RHEA:13481"/>
        <dbReference type="Rhea" id="RHEA-COMP:9667"/>
        <dbReference type="Rhea" id="RHEA-COMP:9698"/>
        <dbReference type="ChEBI" id="CHEBI:30616"/>
        <dbReference type="ChEBI" id="CHEBI:33019"/>
        <dbReference type="ChEBI" id="CHEBI:57844"/>
        <dbReference type="ChEBI" id="CHEBI:78442"/>
        <dbReference type="ChEBI" id="CHEBI:78530"/>
        <dbReference type="ChEBI" id="CHEBI:456215"/>
        <dbReference type="EC" id="6.1.1.10"/>
    </reaction>
</comment>
<dbReference type="SUPFAM" id="SSF47323">
    <property type="entry name" value="Anticodon-binding domain of a subclass of class I aminoacyl-tRNA synthetases"/>
    <property type="match status" value="1"/>
</dbReference>
<dbReference type="Pfam" id="PF09334">
    <property type="entry name" value="tRNA-synt_1g"/>
    <property type="match status" value="1"/>
</dbReference>
<feature type="binding site" evidence="13">
    <location>
        <position position="151"/>
    </location>
    <ligand>
        <name>Zn(2+)</name>
        <dbReference type="ChEBI" id="CHEBI:29105"/>
    </ligand>
</feature>
<comment type="cofactor">
    <cofactor evidence="13">
        <name>Zn(2+)</name>
        <dbReference type="ChEBI" id="CHEBI:29105"/>
    </cofactor>
    <text evidence="13">Binds 1 zinc ion per subunit.</text>
</comment>
<feature type="short sequence motif" description="'HIGH' region" evidence="13">
    <location>
        <begin position="14"/>
        <end position="24"/>
    </location>
</feature>
<comment type="similarity">
    <text evidence="13">Belongs to the class-I aminoacyl-tRNA synthetase family. MetG type 2A subfamily.</text>
</comment>
<accession>A0ABR6VJC9</accession>
<dbReference type="NCBIfam" id="NF008900">
    <property type="entry name" value="PRK12267.1"/>
    <property type="match status" value="1"/>
</dbReference>
<feature type="domain" description="TRNA-binding" evidence="14">
    <location>
        <begin position="550"/>
        <end position="650"/>
    </location>
</feature>
<dbReference type="PANTHER" id="PTHR43326">
    <property type="entry name" value="METHIONYL-TRNA SYNTHETASE"/>
    <property type="match status" value="1"/>
</dbReference>
<sequence>MTEKKKYFITTPIYYPSAKLHIGHTYCTTIADSLARFHRLRGDDVFFLTGSDEHGQKIQRAAEAKGMTPLEYVDGIVALFQDLWKRLNISNDDFIRTTEERHKKVVQALMQKSYDNGDIYKGEYKGWYCTPCESFWPENKLPEGKHICPDCGRPLELVSEEAYFLKMNKYTDKWLQFIDEHPDFIQPEARRNEMISFVKSGLEDLCVSRTSFDWGIPVPWDPKHVVYVWFDALANYATAAGYLDDPEKFKKYWPADLHLVGKEIVRFHTIIWPIMLMSCGLPLPKKVFGHGWLIVDGTKMSKSLGNVVDPIPLIDRYGADSLRYYLLKEVRLGQDGNFSLPSFIDRINADLANDLGNLLQRTLAMVERYENGVVAGPSVKEPVDDELASCAVQTAKDYEQLMDDMKINDAINETWALIRRSNKYIDETMPWVLAKDEAKKERLQTVLYNLLEAQRIIAMLVSPVIPNAAAEMWQQLGLGDFASQAHLADGQVWGGYPAGTKVAKGDALFPRYDPKEEIAEAEEYKAAQAAAATACTAAKEPFKDEITIDDFGTMDLRAAKVLACEKIPKTSKLLKFQLDLGVEKRQVVSGIAKYYKPEDLVGHTVIVVTNLKPVVLCGVESKGMILSASDGDDHLQVIFVDGAAPGSRVR</sequence>
<proteinExistence type="inferred from homology"/>
<evidence type="ECO:0000256" key="11">
    <source>
        <dbReference type="ARBA" id="ARBA00023146"/>
    </source>
</evidence>
<feature type="short sequence motif" description="'KMSKS' region" evidence="13">
    <location>
        <begin position="299"/>
        <end position="303"/>
    </location>
</feature>
<gene>
    <name evidence="13 15" type="primary">metG</name>
    <name evidence="15" type="ORF">H8J70_08055</name>
</gene>
<keyword evidence="6 13" id="KW-0436">Ligase</keyword>
<dbReference type="InterPro" id="IPR002547">
    <property type="entry name" value="tRNA-bd_dom"/>
</dbReference>
<evidence type="ECO:0000256" key="13">
    <source>
        <dbReference type="HAMAP-Rule" id="MF_01228"/>
    </source>
</evidence>
<dbReference type="RefSeq" id="WP_186503427.1">
    <property type="nucleotide sequence ID" value="NZ_JACOGK010000021.1"/>
</dbReference>
<dbReference type="NCBIfam" id="TIGR00399">
    <property type="entry name" value="metG_C_term"/>
    <property type="match status" value="1"/>
</dbReference>
<dbReference type="NCBIfam" id="TIGR00398">
    <property type="entry name" value="metG"/>
    <property type="match status" value="1"/>
</dbReference>
<comment type="subcellular location">
    <subcellularLocation>
        <location evidence="2 13">Cytoplasm</location>
    </subcellularLocation>
</comment>
<dbReference type="InterPro" id="IPR033911">
    <property type="entry name" value="MetRS_core"/>
</dbReference>
<dbReference type="CDD" id="cd00814">
    <property type="entry name" value="MetRS_core"/>
    <property type="match status" value="1"/>
</dbReference>
<dbReference type="InterPro" id="IPR014729">
    <property type="entry name" value="Rossmann-like_a/b/a_fold"/>
</dbReference>
<name>A0ABR6VJC9_9FIRM</name>
<evidence type="ECO:0000256" key="6">
    <source>
        <dbReference type="ARBA" id="ARBA00022598"/>
    </source>
</evidence>
<reference evidence="15 16" key="1">
    <citation type="submission" date="2020-08" db="EMBL/GenBank/DDBJ databases">
        <authorList>
            <person name="Liu C."/>
            <person name="Sun Q."/>
        </authorList>
    </citation>
    <scope>NUCLEOTIDE SEQUENCE [LARGE SCALE GENOMIC DNA]</scope>
    <source>
        <strain evidence="15 16">NSJ-59</strain>
    </source>
</reference>
<dbReference type="CDD" id="cd07957">
    <property type="entry name" value="Anticodon_Ia_Met"/>
    <property type="match status" value="1"/>
</dbReference>
<dbReference type="SUPFAM" id="SSF52374">
    <property type="entry name" value="Nucleotidylyl transferase"/>
    <property type="match status" value="1"/>
</dbReference>
<evidence type="ECO:0000313" key="16">
    <source>
        <dbReference type="Proteomes" id="UP000606870"/>
    </source>
</evidence>
<comment type="caution">
    <text evidence="13">Lacks conserved residue(s) required for the propagation of feature annotation.</text>
</comment>
<feature type="binding site" evidence="13">
    <location>
        <position position="129"/>
    </location>
    <ligand>
        <name>Zn(2+)</name>
        <dbReference type="ChEBI" id="CHEBI:29105"/>
    </ligand>
</feature>
<dbReference type="Gene3D" id="2.40.50.140">
    <property type="entry name" value="Nucleic acid-binding proteins"/>
    <property type="match status" value="1"/>
</dbReference>
<evidence type="ECO:0000256" key="8">
    <source>
        <dbReference type="ARBA" id="ARBA00022840"/>
    </source>
</evidence>
<dbReference type="HAMAP" id="MF_01228">
    <property type="entry name" value="Met_tRNA_synth_type2"/>
    <property type="match status" value="1"/>
</dbReference>
<keyword evidence="9 13" id="KW-0694">RNA-binding</keyword>
<evidence type="ECO:0000259" key="14">
    <source>
        <dbReference type="PROSITE" id="PS50886"/>
    </source>
</evidence>
<keyword evidence="4 13" id="KW-0963">Cytoplasm</keyword>
<evidence type="ECO:0000256" key="10">
    <source>
        <dbReference type="ARBA" id="ARBA00022917"/>
    </source>
</evidence>
<dbReference type="InterPro" id="IPR009080">
    <property type="entry name" value="tRNAsynth_Ia_anticodon-bd"/>
</dbReference>
<comment type="function">
    <text evidence="1 13">Is required not only for elongation of protein synthesis but also for the initiation of all mRNA translation through initiator tRNA(fMet) aminoacylation.</text>
</comment>
<evidence type="ECO:0000313" key="15">
    <source>
        <dbReference type="EMBL" id="MBC3537203.1"/>
    </source>
</evidence>
<comment type="subunit">
    <text evidence="3 13">Homodimer.</text>
</comment>
<keyword evidence="16" id="KW-1185">Reference proteome</keyword>
<evidence type="ECO:0000256" key="3">
    <source>
        <dbReference type="ARBA" id="ARBA00011738"/>
    </source>
</evidence>
<dbReference type="Proteomes" id="UP000606870">
    <property type="component" value="Unassembled WGS sequence"/>
</dbReference>
<dbReference type="Gene3D" id="1.10.730.10">
    <property type="entry name" value="Isoleucyl-tRNA Synthetase, Domain 1"/>
    <property type="match status" value="1"/>
</dbReference>
<dbReference type="PROSITE" id="PS00178">
    <property type="entry name" value="AA_TRNA_LIGASE_I"/>
    <property type="match status" value="1"/>
</dbReference>
<evidence type="ECO:0000256" key="7">
    <source>
        <dbReference type="ARBA" id="ARBA00022741"/>
    </source>
</evidence>
<keyword evidence="13" id="KW-0479">Metal-binding</keyword>
<dbReference type="InterPro" id="IPR012340">
    <property type="entry name" value="NA-bd_OB-fold"/>
</dbReference>
<dbReference type="InterPro" id="IPR004495">
    <property type="entry name" value="Met-tRNA-synth_bsu_C"/>
</dbReference>
<dbReference type="InterPro" id="IPR023457">
    <property type="entry name" value="Met-tRNA_synth_2"/>
</dbReference>
<keyword evidence="8 13" id="KW-0067">ATP-binding</keyword>
<dbReference type="EMBL" id="JACOGK010000021">
    <property type="protein sequence ID" value="MBC3537203.1"/>
    <property type="molecule type" value="Genomic_DNA"/>
</dbReference>
<feature type="binding site" evidence="13">
    <location>
        <position position="132"/>
    </location>
    <ligand>
        <name>Zn(2+)</name>
        <dbReference type="ChEBI" id="CHEBI:29105"/>
    </ligand>
</feature>
<keyword evidence="7 13" id="KW-0547">Nucleotide-binding</keyword>
<dbReference type="Pfam" id="PF19303">
    <property type="entry name" value="Anticodon_3"/>
    <property type="match status" value="1"/>
</dbReference>
<keyword evidence="5 13" id="KW-0820">tRNA-binding</keyword>
<evidence type="ECO:0000256" key="1">
    <source>
        <dbReference type="ARBA" id="ARBA00003314"/>
    </source>
</evidence>
<dbReference type="InterPro" id="IPR001412">
    <property type="entry name" value="aa-tRNA-synth_I_CS"/>
</dbReference>
<dbReference type="PROSITE" id="PS50886">
    <property type="entry name" value="TRBD"/>
    <property type="match status" value="1"/>
</dbReference>
<dbReference type="InterPro" id="IPR015413">
    <property type="entry name" value="Methionyl/Leucyl_tRNA_Synth"/>
</dbReference>
<feature type="binding site" evidence="13">
    <location>
        <position position="148"/>
    </location>
    <ligand>
        <name>Zn(2+)</name>
        <dbReference type="ChEBI" id="CHEBI:29105"/>
    </ligand>
</feature>
<dbReference type="PRINTS" id="PR01041">
    <property type="entry name" value="TRNASYNTHMET"/>
</dbReference>
<dbReference type="SUPFAM" id="SSF50249">
    <property type="entry name" value="Nucleic acid-binding proteins"/>
    <property type="match status" value="1"/>
</dbReference>
<dbReference type="Pfam" id="PF01588">
    <property type="entry name" value="tRNA_bind"/>
    <property type="match status" value="1"/>
</dbReference>
<evidence type="ECO:0000256" key="5">
    <source>
        <dbReference type="ARBA" id="ARBA00022555"/>
    </source>
</evidence>
<dbReference type="CDD" id="cd02800">
    <property type="entry name" value="tRNA_bind_EcMetRS_like"/>
    <property type="match status" value="1"/>
</dbReference>
<dbReference type="PANTHER" id="PTHR43326:SF1">
    <property type="entry name" value="METHIONINE--TRNA LIGASE, MITOCHONDRIAL"/>
    <property type="match status" value="1"/>
</dbReference>
<dbReference type="EC" id="6.1.1.10" evidence="13"/>
<keyword evidence="10 13" id="KW-0648">Protein biosynthesis</keyword>
<evidence type="ECO:0000256" key="12">
    <source>
        <dbReference type="ARBA" id="ARBA00047364"/>
    </source>
</evidence>
<keyword evidence="13" id="KW-0862">Zinc</keyword>
<keyword evidence="11 13" id="KW-0030">Aminoacyl-tRNA synthetase</keyword>
<evidence type="ECO:0000256" key="2">
    <source>
        <dbReference type="ARBA" id="ARBA00004496"/>
    </source>
</evidence>